<dbReference type="Pfam" id="PF13962">
    <property type="entry name" value="PGG"/>
    <property type="match status" value="1"/>
</dbReference>
<dbReference type="PANTHER" id="PTHR24128:SF87">
    <property type="entry name" value="ANKYRIN REPEAT FAMILY PROTEIN"/>
    <property type="match status" value="1"/>
</dbReference>
<evidence type="ECO:0000256" key="1">
    <source>
        <dbReference type="ARBA" id="ARBA00004413"/>
    </source>
</evidence>
<dbReference type="PROSITE" id="PS50297">
    <property type="entry name" value="ANK_REP_REGION"/>
    <property type="match status" value="2"/>
</dbReference>
<evidence type="ECO:0000313" key="5">
    <source>
        <dbReference type="EMBL" id="KHN21271.1"/>
    </source>
</evidence>
<dbReference type="InterPro" id="IPR002110">
    <property type="entry name" value="Ankyrin_rpt"/>
</dbReference>
<dbReference type="SUPFAM" id="SSF48403">
    <property type="entry name" value="Ankyrin repeat"/>
    <property type="match status" value="1"/>
</dbReference>
<dbReference type="Proteomes" id="UP000053555">
    <property type="component" value="Unassembled WGS sequence"/>
</dbReference>
<dbReference type="AlphaFoldDB" id="A0A0B2QIL1"/>
<keyword evidence="2" id="KW-0040">ANK repeat</keyword>
<comment type="subcellular location">
    <subcellularLocation>
        <location evidence="1">Cell membrane</location>
        <topology evidence="1">Peripheral membrane protein</topology>
        <orientation evidence="1">Cytoplasmic side</orientation>
    </subcellularLocation>
</comment>
<accession>A0A0B2QIL1</accession>
<dbReference type="InterPro" id="IPR026961">
    <property type="entry name" value="PGG_dom"/>
</dbReference>
<reference evidence="5" key="1">
    <citation type="submission" date="2014-07" db="EMBL/GenBank/DDBJ databases">
        <title>Identification of a novel salt tolerance gene in wild soybean by whole-genome sequencing.</title>
        <authorList>
            <person name="Lam H.-M."/>
            <person name="Qi X."/>
            <person name="Li M.-W."/>
            <person name="Liu X."/>
            <person name="Xie M."/>
            <person name="Ni M."/>
            <person name="Xu X."/>
        </authorList>
    </citation>
    <scope>NUCLEOTIDE SEQUENCE [LARGE SCALE GENOMIC DNA]</scope>
    <source>
        <tissue evidence="5">Root</tissue>
    </source>
</reference>
<dbReference type="Gene3D" id="1.25.40.20">
    <property type="entry name" value="Ankyrin repeat-containing domain"/>
    <property type="match status" value="1"/>
</dbReference>
<dbReference type="PANTHER" id="PTHR24128">
    <property type="entry name" value="HOMEOBOX PROTEIN WARIAI"/>
    <property type="match status" value="1"/>
</dbReference>
<feature type="repeat" description="ANK" evidence="2">
    <location>
        <begin position="107"/>
        <end position="129"/>
    </location>
</feature>
<protein>
    <submittedName>
        <fullName evidence="5">Ankyrin repeat-containing protein</fullName>
    </submittedName>
</protein>
<name>A0A0B2QIL1_GLYSO</name>
<keyword evidence="3" id="KW-0472">Membrane</keyword>
<feature type="domain" description="PGG" evidence="4">
    <location>
        <begin position="280"/>
        <end position="375"/>
    </location>
</feature>
<gene>
    <name evidence="5" type="ORF">glysoja_043191</name>
</gene>
<dbReference type="Pfam" id="PF13857">
    <property type="entry name" value="Ank_5"/>
    <property type="match status" value="1"/>
</dbReference>
<dbReference type="InterPro" id="IPR036770">
    <property type="entry name" value="Ankyrin_rpt-contain_sf"/>
</dbReference>
<dbReference type="EMBL" id="KN657985">
    <property type="protein sequence ID" value="KHN21271.1"/>
    <property type="molecule type" value="Genomic_DNA"/>
</dbReference>
<dbReference type="PROSITE" id="PS50088">
    <property type="entry name" value="ANK_REPEAT"/>
    <property type="match status" value="2"/>
</dbReference>
<dbReference type="Pfam" id="PF12796">
    <property type="entry name" value="Ank_2"/>
    <property type="match status" value="1"/>
</dbReference>
<feature type="transmembrane region" description="Helical" evidence="3">
    <location>
        <begin position="375"/>
        <end position="393"/>
    </location>
</feature>
<proteinExistence type="predicted"/>
<feature type="transmembrane region" description="Helical" evidence="3">
    <location>
        <begin position="348"/>
        <end position="368"/>
    </location>
</feature>
<keyword evidence="3" id="KW-0812">Transmembrane</keyword>
<keyword evidence="3" id="KW-1133">Transmembrane helix</keyword>
<evidence type="ECO:0000259" key="4">
    <source>
        <dbReference type="Pfam" id="PF13962"/>
    </source>
</evidence>
<organism evidence="5">
    <name type="scientific">Glycine soja</name>
    <name type="common">Wild soybean</name>
    <dbReference type="NCBI Taxonomy" id="3848"/>
    <lineage>
        <taxon>Eukaryota</taxon>
        <taxon>Viridiplantae</taxon>
        <taxon>Streptophyta</taxon>
        <taxon>Embryophyta</taxon>
        <taxon>Tracheophyta</taxon>
        <taxon>Spermatophyta</taxon>
        <taxon>Magnoliopsida</taxon>
        <taxon>eudicotyledons</taxon>
        <taxon>Gunneridae</taxon>
        <taxon>Pentapetalae</taxon>
        <taxon>rosids</taxon>
        <taxon>fabids</taxon>
        <taxon>Fabales</taxon>
        <taxon>Fabaceae</taxon>
        <taxon>Papilionoideae</taxon>
        <taxon>50 kb inversion clade</taxon>
        <taxon>NPAAA clade</taxon>
        <taxon>indigoferoid/millettioid clade</taxon>
        <taxon>Phaseoleae</taxon>
        <taxon>Glycine</taxon>
        <taxon>Glycine subgen. Soja</taxon>
    </lineage>
</organism>
<feature type="repeat" description="ANK" evidence="2">
    <location>
        <begin position="187"/>
        <end position="219"/>
    </location>
</feature>
<sequence>MNTSDDKLKVAAQEGDISLLYTLIQEDLHVLDHMDLTPFAETPLHIVACVGHLQFATEIMRLKPSFASKLNQQGFTPIHLDMQHGQKRMVLRFVDINKDLVRVKGREGLTPFHFASQKGEIDLLANFLLACPDSIEDVTVRCETALHIALRSQQYEAFRVLVGWLQRTRQRGATTLEKTILNWRNEEGNTILHVSALMNDSKAIRLLVKTKVDLNAKNWENLTALDIAANAEVKIVLAKAGAKHGSSITNAPTFPDKLRSNITLMEKIIIFILRIRRDITEDQRNAFLIVAALVATATYQSALSPPGGVYQANAGDNNTNSTPSLNSTVATTATHGNAGKSVMTVGDFLTLSIFNTLSLLVSIMTMFILTPSGTVGSILSAPMFLFVSCYLHSMKVISPDNATSFGHYITASLFSILYLAASWSMAKVYKRLQHHDKNREMKTWNSIAGNRW</sequence>
<dbReference type="SMR" id="A0A0B2QIL1"/>
<feature type="transmembrane region" description="Helical" evidence="3">
    <location>
        <begin position="286"/>
        <end position="303"/>
    </location>
</feature>
<evidence type="ECO:0000256" key="2">
    <source>
        <dbReference type="PROSITE-ProRule" id="PRU00023"/>
    </source>
</evidence>
<dbReference type="GO" id="GO:0005886">
    <property type="term" value="C:plasma membrane"/>
    <property type="evidence" value="ECO:0007669"/>
    <property type="project" value="UniProtKB-SubCell"/>
</dbReference>
<dbReference type="SMART" id="SM00248">
    <property type="entry name" value="ANK"/>
    <property type="match status" value="6"/>
</dbReference>
<evidence type="ECO:0000256" key="3">
    <source>
        <dbReference type="SAM" id="Phobius"/>
    </source>
</evidence>
<feature type="transmembrane region" description="Helical" evidence="3">
    <location>
        <begin position="405"/>
        <end position="429"/>
    </location>
</feature>